<evidence type="ECO:0000313" key="3">
    <source>
        <dbReference type="Proteomes" id="UP000327013"/>
    </source>
</evidence>
<protein>
    <submittedName>
        <fullName evidence="2">Uncharacterized protein</fullName>
    </submittedName>
</protein>
<reference evidence="2 3" key="1">
    <citation type="submission" date="2019-06" db="EMBL/GenBank/DDBJ databases">
        <title>A chromosomal-level reference genome of Carpinus fangiana (Coryloideae, Betulaceae).</title>
        <authorList>
            <person name="Yang X."/>
            <person name="Wang Z."/>
            <person name="Zhang L."/>
            <person name="Hao G."/>
            <person name="Liu J."/>
            <person name="Yang Y."/>
        </authorList>
    </citation>
    <scope>NUCLEOTIDE SEQUENCE [LARGE SCALE GENOMIC DNA]</scope>
    <source>
        <strain evidence="2">Cfa_2016G</strain>
        <tissue evidence="2">Leaf</tissue>
    </source>
</reference>
<feature type="region of interest" description="Disordered" evidence="1">
    <location>
        <begin position="123"/>
        <end position="150"/>
    </location>
</feature>
<dbReference type="Proteomes" id="UP000327013">
    <property type="component" value="Unassembled WGS sequence"/>
</dbReference>
<keyword evidence="3" id="KW-1185">Reference proteome</keyword>
<dbReference type="EMBL" id="VIBQ01000100">
    <property type="protein sequence ID" value="KAB8760584.1"/>
    <property type="molecule type" value="Genomic_DNA"/>
</dbReference>
<dbReference type="OrthoDB" id="409956at2759"/>
<feature type="compositionally biased region" description="Low complexity" evidence="1">
    <location>
        <begin position="14"/>
        <end position="28"/>
    </location>
</feature>
<feature type="compositionally biased region" description="Polar residues" evidence="1">
    <location>
        <begin position="1"/>
        <end position="13"/>
    </location>
</feature>
<gene>
    <name evidence="2" type="ORF">FH972_026577</name>
</gene>
<name>A0A5N6L4P6_9ROSI</name>
<accession>A0A5N6L4P6</accession>
<organism evidence="2 3">
    <name type="scientific">Carpinus fangiana</name>
    <dbReference type="NCBI Taxonomy" id="176857"/>
    <lineage>
        <taxon>Eukaryota</taxon>
        <taxon>Viridiplantae</taxon>
        <taxon>Streptophyta</taxon>
        <taxon>Embryophyta</taxon>
        <taxon>Tracheophyta</taxon>
        <taxon>Spermatophyta</taxon>
        <taxon>Magnoliopsida</taxon>
        <taxon>eudicotyledons</taxon>
        <taxon>Gunneridae</taxon>
        <taxon>Pentapetalae</taxon>
        <taxon>rosids</taxon>
        <taxon>fabids</taxon>
        <taxon>Fagales</taxon>
        <taxon>Betulaceae</taxon>
        <taxon>Carpinus</taxon>
    </lineage>
</organism>
<sequence length="170" mass="17976">MARQNGVTVSTGKATTTAPSTLASTPASEIPPLVPRGTEGWGLVDFGVEEDPVQGYGDGRWTRVAEDLDGRARVRGRGDIAGRGGGEGCFVGVPGLLRVSIVLDLGRRGNDLCGKIASNEERYEDRKEDTPGVYGVDNACEQRSDDSSERELLASIGAHNEETDDAELNG</sequence>
<feature type="region of interest" description="Disordered" evidence="1">
    <location>
        <begin position="1"/>
        <end position="34"/>
    </location>
</feature>
<evidence type="ECO:0000313" key="2">
    <source>
        <dbReference type="EMBL" id="KAB8760584.1"/>
    </source>
</evidence>
<dbReference type="AlphaFoldDB" id="A0A5N6L4P6"/>
<comment type="caution">
    <text evidence="2">The sequence shown here is derived from an EMBL/GenBank/DDBJ whole genome shotgun (WGS) entry which is preliminary data.</text>
</comment>
<proteinExistence type="predicted"/>
<feature type="compositionally biased region" description="Basic and acidic residues" evidence="1">
    <location>
        <begin position="140"/>
        <end position="150"/>
    </location>
</feature>
<evidence type="ECO:0000256" key="1">
    <source>
        <dbReference type="SAM" id="MobiDB-lite"/>
    </source>
</evidence>